<dbReference type="OrthoDB" id="1901658at2759"/>
<dbReference type="SUPFAM" id="SSF81383">
    <property type="entry name" value="F-box domain"/>
    <property type="match status" value="1"/>
</dbReference>
<feature type="domain" description="SnoaL-like" evidence="3">
    <location>
        <begin position="203"/>
        <end position="321"/>
    </location>
</feature>
<dbReference type="Proteomes" id="UP001055439">
    <property type="component" value="Chromosome 7"/>
</dbReference>
<dbReference type="CDD" id="cd22117">
    <property type="entry name" value="F-box_FBXL4"/>
    <property type="match status" value="1"/>
</dbReference>
<dbReference type="Gene3D" id="3.10.450.50">
    <property type="match status" value="1"/>
</dbReference>
<dbReference type="InterPro" id="IPR036047">
    <property type="entry name" value="F-box-like_dom_sf"/>
</dbReference>
<dbReference type="Gene3D" id="1.20.1280.50">
    <property type="match status" value="1"/>
</dbReference>
<dbReference type="EMBL" id="CP097509">
    <property type="protein sequence ID" value="URE20642.1"/>
    <property type="molecule type" value="Genomic_DNA"/>
</dbReference>
<accession>A0A9E7GYL6</accession>
<keyword evidence="1" id="KW-0472">Membrane</keyword>
<dbReference type="SUPFAM" id="SSF54427">
    <property type="entry name" value="NTF2-like"/>
    <property type="match status" value="1"/>
</dbReference>
<keyword evidence="5" id="KW-1185">Reference proteome</keyword>
<reference evidence="4" key="1">
    <citation type="submission" date="2022-05" db="EMBL/GenBank/DDBJ databases">
        <title>The Musa troglodytarum L. genome provides insights into the mechanism of non-climacteric behaviour and enrichment of carotenoids.</title>
        <authorList>
            <person name="Wang J."/>
        </authorList>
    </citation>
    <scope>NUCLEOTIDE SEQUENCE</scope>
    <source>
        <tissue evidence="4">Leaf</tissue>
    </source>
</reference>
<dbReference type="InterPro" id="IPR001810">
    <property type="entry name" value="F-box_dom"/>
</dbReference>
<feature type="transmembrane region" description="Helical" evidence="1">
    <location>
        <begin position="51"/>
        <end position="70"/>
    </location>
</feature>
<dbReference type="Pfam" id="PF12937">
    <property type="entry name" value="F-box-like"/>
    <property type="match status" value="1"/>
</dbReference>
<organism evidence="4 5">
    <name type="scientific">Musa troglodytarum</name>
    <name type="common">fe'i banana</name>
    <dbReference type="NCBI Taxonomy" id="320322"/>
    <lineage>
        <taxon>Eukaryota</taxon>
        <taxon>Viridiplantae</taxon>
        <taxon>Streptophyta</taxon>
        <taxon>Embryophyta</taxon>
        <taxon>Tracheophyta</taxon>
        <taxon>Spermatophyta</taxon>
        <taxon>Magnoliopsida</taxon>
        <taxon>Liliopsida</taxon>
        <taxon>Zingiberales</taxon>
        <taxon>Musaceae</taxon>
        <taxon>Musa</taxon>
    </lineage>
</organism>
<evidence type="ECO:0000259" key="2">
    <source>
        <dbReference type="Pfam" id="PF12937"/>
    </source>
</evidence>
<evidence type="ECO:0000313" key="5">
    <source>
        <dbReference type="Proteomes" id="UP001055439"/>
    </source>
</evidence>
<dbReference type="PANTHER" id="PTHR47124:SF1">
    <property type="entry name" value="F-BOX PROTEIN SKIP8"/>
    <property type="match status" value="1"/>
</dbReference>
<evidence type="ECO:0000256" key="1">
    <source>
        <dbReference type="SAM" id="Phobius"/>
    </source>
</evidence>
<dbReference type="InterPro" id="IPR037401">
    <property type="entry name" value="SnoaL-like"/>
</dbReference>
<proteinExistence type="predicted"/>
<dbReference type="AlphaFoldDB" id="A0A9E7GYL6"/>
<feature type="domain" description="F-box" evidence="2">
    <location>
        <begin position="137"/>
        <end position="177"/>
    </location>
</feature>
<dbReference type="PANTHER" id="PTHR47124">
    <property type="entry name" value="F-BOX PROTEIN SKIP8"/>
    <property type="match status" value="1"/>
</dbReference>
<evidence type="ECO:0000313" key="4">
    <source>
        <dbReference type="EMBL" id="URE20642.1"/>
    </source>
</evidence>
<gene>
    <name evidence="4" type="ORF">MUK42_12218</name>
</gene>
<name>A0A9E7GYL6_9LILI</name>
<dbReference type="Pfam" id="PF13474">
    <property type="entry name" value="SnoaL_3"/>
    <property type="match status" value="1"/>
</dbReference>
<keyword evidence="1" id="KW-0812">Transmembrane</keyword>
<evidence type="ECO:0000259" key="3">
    <source>
        <dbReference type="Pfam" id="PF13474"/>
    </source>
</evidence>
<dbReference type="InterPro" id="IPR044260">
    <property type="entry name" value="SKIP8-like"/>
</dbReference>
<dbReference type="InterPro" id="IPR032710">
    <property type="entry name" value="NTF2-like_dom_sf"/>
</dbReference>
<protein>
    <submittedName>
        <fullName evidence="4">F-box protein</fullName>
    </submittedName>
</protein>
<keyword evidence="1" id="KW-1133">Transmembrane helix</keyword>
<sequence length="322" mass="35275">MPRDVLVSISSYSFVVVLLLPRDAAFGLGFDAALVPGVLWMDEPSCFSSRSLLIAAGATALCCIYALWALRSNAEGVFRRPRKKKRCGCSCSCGVAGSSGGGDCDARSGDGDMAVTDNKVGTAERQAGGSMMEQLVPEITTHALSYLDYTSLCRLSMTNSAMRRAANDDGAWKALYHKDFTVEQDTVNPSNGWKAYYAATKAIVNVNAEFYNIIRERSLPAMSRFWLNADYVKCIHASGELFTGYSAVIDSWALLFNWGQGGGQGIDFQIRDVRARILGGVAWVTMNAYVDIDSGPFHVTNIYELHDGRWHMVHHHSSVMLH</sequence>